<organism evidence="1 2">
    <name type="scientific">Candidatus Andeanibacterium colombiense</name>
    <dbReference type="NCBI Taxonomy" id="3121345"/>
    <lineage>
        <taxon>Bacteria</taxon>
        <taxon>Pseudomonadati</taxon>
        <taxon>Pseudomonadota</taxon>
        <taxon>Alphaproteobacteria</taxon>
        <taxon>Sphingomonadales</taxon>
        <taxon>Sphingomonadaceae</taxon>
        <taxon>Candidatus Andeanibacterium</taxon>
    </lineage>
</organism>
<evidence type="ECO:0000313" key="1">
    <source>
        <dbReference type="EMBL" id="WEK46145.1"/>
    </source>
</evidence>
<dbReference type="KEGG" id="acob:P0Y56_14155"/>
<sequence length="247" mass="25961">MRRPAGMIALAALLAGCGGKEEASPTPAANTLAVAEAAALPEPDLAACPKAEPAEELQRGKPLAIPAAFGKLVRSDLYRLAVVTATGATVCVDTSWIEAIDRAAASPDGRFFSFDWTGYEAGGHVVIDRTGKGQVVDTGATPLTAPGGKRLASVEISASGFGSLNAFAVWDILPVGLKEIAHVEDGLPTDGEWRKGSWHGDRCVTLSYVRSERIPENYEDLPKVAGDPWFAAAANKWKPLPGDCPHF</sequence>
<evidence type="ECO:0008006" key="3">
    <source>
        <dbReference type="Google" id="ProtNLM"/>
    </source>
</evidence>
<proteinExistence type="predicted"/>
<gene>
    <name evidence="1" type="ORF">P0Y56_14155</name>
</gene>
<name>A0AAJ5X531_9SPHN</name>
<accession>A0AAJ5X531</accession>
<reference evidence="1" key="1">
    <citation type="submission" date="2023-03" db="EMBL/GenBank/DDBJ databases">
        <title>Andean soil-derived lignocellulolytic bacterial consortium as a source of novel taxa and putative plastic-active enzymes.</title>
        <authorList>
            <person name="Diaz-Garcia L."/>
            <person name="Chuvochina M."/>
            <person name="Feuerriegel G."/>
            <person name="Bunk B."/>
            <person name="Sproer C."/>
            <person name="Streit W.R."/>
            <person name="Rodriguez L.M."/>
            <person name="Overmann J."/>
            <person name="Jimenez D.J."/>
        </authorList>
    </citation>
    <scope>NUCLEOTIDE SEQUENCE</scope>
    <source>
        <strain evidence="1">MAG 26</strain>
    </source>
</reference>
<dbReference type="EMBL" id="CP119316">
    <property type="protein sequence ID" value="WEK46145.1"/>
    <property type="molecule type" value="Genomic_DNA"/>
</dbReference>
<dbReference type="PROSITE" id="PS51257">
    <property type="entry name" value="PROKAR_LIPOPROTEIN"/>
    <property type="match status" value="1"/>
</dbReference>
<evidence type="ECO:0000313" key="2">
    <source>
        <dbReference type="Proteomes" id="UP001218362"/>
    </source>
</evidence>
<protein>
    <recommendedName>
        <fullName evidence="3">Lipoprotein</fullName>
    </recommendedName>
</protein>
<dbReference type="AlphaFoldDB" id="A0AAJ5X531"/>
<dbReference type="Proteomes" id="UP001218362">
    <property type="component" value="Chromosome"/>
</dbReference>